<dbReference type="GO" id="GO:0019369">
    <property type="term" value="P:arachidonate metabolic process"/>
    <property type="evidence" value="ECO:0007669"/>
    <property type="project" value="TreeGrafter"/>
</dbReference>
<evidence type="ECO:0000256" key="3">
    <source>
        <dbReference type="ARBA" id="ARBA00023098"/>
    </source>
</evidence>
<evidence type="ECO:0000256" key="4">
    <source>
        <dbReference type="PROSITE-ProRule" id="PRU01161"/>
    </source>
</evidence>
<evidence type="ECO:0000256" key="1">
    <source>
        <dbReference type="ARBA" id="ARBA00022801"/>
    </source>
</evidence>
<dbReference type="SUPFAM" id="SSF52151">
    <property type="entry name" value="FabD/lysophospholipase-like"/>
    <property type="match status" value="1"/>
</dbReference>
<dbReference type="InterPro" id="IPR016035">
    <property type="entry name" value="Acyl_Trfase/lysoPLipase"/>
</dbReference>
<feature type="domain" description="PNPLA" evidence="5">
    <location>
        <begin position="1"/>
        <end position="67"/>
    </location>
</feature>
<dbReference type="Pfam" id="PF01734">
    <property type="entry name" value="Patatin"/>
    <property type="match status" value="1"/>
</dbReference>
<dbReference type="GO" id="GO:0046486">
    <property type="term" value="P:glycerolipid metabolic process"/>
    <property type="evidence" value="ECO:0007669"/>
    <property type="project" value="UniProtKB-ARBA"/>
</dbReference>
<comment type="caution">
    <text evidence="4">Lacks conserved residue(s) required for the propagation of feature annotation.</text>
</comment>
<dbReference type="PANTHER" id="PTHR24185">
    <property type="entry name" value="CALCIUM-INDEPENDENT PHOSPHOLIPASE A2-GAMMA"/>
    <property type="match status" value="1"/>
</dbReference>
<evidence type="ECO:0000313" key="7">
    <source>
        <dbReference type="Proteomes" id="UP001140560"/>
    </source>
</evidence>
<keyword evidence="2" id="KW-0442">Lipid degradation</keyword>
<dbReference type="InterPro" id="IPR002641">
    <property type="entry name" value="PNPLA_dom"/>
</dbReference>
<name>A0A9W9CQ83_9PLEO</name>
<dbReference type="Proteomes" id="UP001140560">
    <property type="component" value="Unassembled WGS sequence"/>
</dbReference>
<dbReference type="GO" id="GO:0016042">
    <property type="term" value="P:lipid catabolic process"/>
    <property type="evidence" value="ECO:0007669"/>
    <property type="project" value="UniProtKB-KW"/>
</dbReference>
<dbReference type="AlphaFoldDB" id="A0A9W9CQ83"/>
<protein>
    <recommendedName>
        <fullName evidence="5">PNPLA domain-containing protein</fullName>
    </recommendedName>
</protein>
<feature type="short sequence motif" description="DGA/G" evidence="4">
    <location>
        <begin position="54"/>
        <end position="56"/>
    </location>
</feature>
<dbReference type="EMBL" id="JAPEUY010000002">
    <property type="protein sequence ID" value="KAJ4375921.1"/>
    <property type="molecule type" value="Genomic_DNA"/>
</dbReference>
<dbReference type="PROSITE" id="PS51635">
    <property type="entry name" value="PNPLA"/>
    <property type="match status" value="1"/>
</dbReference>
<organism evidence="6 7">
    <name type="scientific">Neocucurbitaria cava</name>
    <dbReference type="NCBI Taxonomy" id="798079"/>
    <lineage>
        <taxon>Eukaryota</taxon>
        <taxon>Fungi</taxon>
        <taxon>Dikarya</taxon>
        <taxon>Ascomycota</taxon>
        <taxon>Pezizomycotina</taxon>
        <taxon>Dothideomycetes</taxon>
        <taxon>Pleosporomycetidae</taxon>
        <taxon>Pleosporales</taxon>
        <taxon>Pleosporineae</taxon>
        <taxon>Cucurbitariaceae</taxon>
        <taxon>Neocucurbitaria</taxon>
    </lineage>
</organism>
<keyword evidence="1" id="KW-0378">Hydrolase</keyword>
<dbReference type="OrthoDB" id="6612291at2759"/>
<sequence>MISKDTGETVRLRSYHTSRAGRRQIMIWEAACATSAATTFFDPVRISTGESFVDGAIGANNPVGQVWTEALDLWPSLQRNIKCLVSIGTGVPSQTPFVKDDIASIGKMLIRIATETEATAESFRRDKQDLDAEGRYYRFNVSRGLENVALENAEARPTILAATRHYIETQTVYKEFQACAKVLRHEADC</sequence>
<accession>A0A9W9CQ83</accession>
<dbReference type="PANTHER" id="PTHR24185:SF1">
    <property type="entry name" value="CALCIUM-INDEPENDENT PHOSPHOLIPASE A2-GAMMA"/>
    <property type="match status" value="1"/>
</dbReference>
<dbReference type="GO" id="GO:0016020">
    <property type="term" value="C:membrane"/>
    <property type="evidence" value="ECO:0007669"/>
    <property type="project" value="TreeGrafter"/>
</dbReference>
<comment type="caution">
    <text evidence="6">The sequence shown here is derived from an EMBL/GenBank/DDBJ whole genome shotgun (WGS) entry which is preliminary data.</text>
</comment>
<reference evidence="6" key="1">
    <citation type="submission" date="2022-10" db="EMBL/GenBank/DDBJ databases">
        <title>Tapping the CABI collections for fungal endophytes: first genome assemblies for Collariella, Neodidymelliopsis, Ascochyta clinopodiicola, Didymella pomorum, Didymosphaeria variabile, Neocosmospora piperis and Neocucurbitaria cava.</title>
        <authorList>
            <person name="Hill R."/>
        </authorList>
    </citation>
    <scope>NUCLEOTIDE SEQUENCE</scope>
    <source>
        <strain evidence="6">IMI 356814</strain>
    </source>
</reference>
<evidence type="ECO:0000256" key="2">
    <source>
        <dbReference type="ARBA" id="ARBA00022963"/>
    </source>
</evidence>
<proteinExistence type="predicted"/>
<evidence type="ECO:0000259" key="5">
    <source>
        <dbReference type="PROSITE" id="PS51635"/>
    </source>
</evidence>
<keyword evidence="3" id="KW-0443">Lipid metabolism</keyword>
<dbReference type="Gene3D" id="3.40.1090.10">
    <property type="entry name" value="Cytosolic phospholipase A2 catalytic domain"/>
    <property type="match status" value="1"/>
</dbReference>
<gene>
    <name evidence="6" type="ORF">N0V83_001199</name>
</gene>
<evidence type="ECO:0000313" key="6">
    <source>
        <dbReference type="EMBL" id="KAJ4375921.1"/>
    </source>
</evidence>
<keyword evidence="7" id="KW-1185">Reference proteome</keyword>
<dbReference type="GO" id="GO:0047499">
    <property type="term" value="F:calcium-independent phospholipase A2 activity"/>
    <property type="evidence" value="ECO:0007669"/>
    <property type="project" value="TreeGrafter"/>
</dbReference>